<dbReference type="PROSITE" id="PS01049">
    <property type="entry name" value="YJEF_C_1"/>
    <property type="match status" value="1"/>
</dbReference>
<evidence type="ECO:0000256" key="26">
    <source>
        <dbReference type="HAMAP-Rule" id="MF_03157"/>
    </source>
</evidence>
<reference evidence="29" key="2">
    <citation type="submission" date="2021-08" db="EMBL/GenBank/DDBJ databases">
        <authorList>
            <person name="Eriksson T."/>
        </authorList>
    </citation>
    <scope>NUCLEOTIDE SEQUENCE</scope>
    <source>
        <strain evidence="29">Stoneville</strain>
        <tissue evidence="29">Whole head</tissue>
    </source>
</reference>
<evidence type="ECO:0000259" key="28">
    <source>
        <dbReference type="PROSITE" id="PS51383"/>
    </source>
</evidence>
<dbReference type="GO" id="GO:0046496">
    <property type="term" value="P:nicotinamide nucleotide metabolic process"/>
    <property type="evidence" value="ECO:0007669"/>
    <property type="project" value="UniProtKB-UniRule"/>
</dbReference>
<keyword evidence="11 26" id="KW-0547">Nucleotide-binding</keyword>
<evidence type="ECO:0000256" key="14">
    <source>
        <dbReference type="ARBA" id="ARBA00022968"/>
    </source>
</evidence>
<dbReference type="SMART" id="SM00458">
    <property type="entry name" value="RICIN"/>
    <property type="match status" value="1"/>
</dbReference>
<evidence type="ECO:0000256" key="1">
    <source>
        <dbReference type="ARBA" id="ARBA00001936"/>
    </source>
</evidence>
<comment type="catalytic activity">
    <reaction evidence="23 26">
        <text>(6S)-NADPHX + ATP = ADP + phosphate + NADPH + H(+)</text>
        <dbReference type="Rhea" id="RHEA:32231"/>
        <dbReference type="ChEBI" id="CHEBI:15378"/>
        <dbReference type="ChEBI" id="CHEBI:30616"/>
        <dbReference type="ChEBI" id="CHEBI:43474"/>
        <dbReference type="ChEBI" id="CHEBI:57783"/>
        <dbReference type="ChEBI" id="CHEBI:64076"/>
        <dbReference type="ChEBI" id="CHEBI:456216"/>
        <dbReference type="EC" id="4.2.1.93"/>
    </reaction>
</comment>
<evidence type="ECO:0000256" key="18">
    <source>
        <dbReference type="ARBA" id="ARBA00023136"/>
    </source>
</evidence>
<dbReference type="FunFam" id="3.90.550.10:FF:000029">
    <property type="entry name" value="Polypeptide N-acetylgalactosaminyltransferase"/>
    <property type="match status" value="1"/>
</dbReference>
<feature type="compositionally biased region" description="Basic residues" evidence="27">
    <location>
        <begin position="1244"/>
        <end position="1262"/>
    </location>
</feature>
<keyword evidence="15" id="KW-1133">Transmembrane helix</keyword>
<dbReference type="Pfam" id="PF00652">
    <property type="entry name" value="Ricin_B_lectin"/>
    <property type="match status" value="1"/>
</dbReference>
<dbReference type="PROSITE" id="PS51383">
    <property type="entry name" value="YJEF_C_3"/>
    <property type="match status" value="1"/>
</dbReference>
<protein>
    <recommendedName>
        <fullName evidence="26">ATP-dependent (S)-NAD(P)H-hydrate dehydratase</fullName>
        <ecNumber evidence="26">4.2.1.93</ecNumber>
    </recommendedName>
    <alternativeName>
        <fullName evidence="26">ATP-dependent NAD(P)HX dehydratase</fullName>
    </alternativeName>
</protein>
<keyword evidence="18" id="KW-0472">Membrane</keyword>
<feature type="binding site" evidence="26">
    <location>
        <begin position="785"/>
        <end position="789"/>
    </location>
    <ligand>
        <name>ATP</name>
        <dbReference type="ChEBI" id="CHEBI:30616"/>
    </ligand>
</feature>
<dbReference type="SUPFAM" id="SSF50370">
    <property type="entry name" value="Ricin B-like lectins"/>
    <property type="match status" value="1"/>
</dbReference>
<comment type="catalytic activity">
    <reaction evidence="25">
        <text>L-seryl-[protein] + UDP-N-acetyl-alpha-D-galactosamine = a 3-O-[N-acetyl-alpha-D-galactosaminyl]-L-seryl-[protein] + UDP + H(+)</text>
        <dbReference type="Rhea" id="RHEA:23956"/>
        <dbReference type="Rhea" id="RHEA-COMP:9863"/>
        <dbReference type="Rhea" id="RHEA-COMP:12788"/>
        <dbReference type="ChEBI" id="CHEBI:15378"/>
        <dbReference type="ChEBI" id="CHEBI:29999"/>
        <dbReference type="ChEBI" id="CHEBI:53604"/>
        <dbReference type="ChEBI" id="CHEBI:58223"/>
        <dbReference type="ChEBI" id="CHEBI:67138"/>
        <dbReference type="EC" id="2.4.1.41"/>
    </reaction>
</comment>
<keyword evidence="7" id="KW-0808">Transferase</keyword>
<evidence type="ECO:0000256" key="11">
    <source>
        <dbReference type="ARBA" id="ARBA00022741"/>
    </source>
</evidence>
<dbReference type="InterPro" id="IPR000631">
    <property type="entry name" value="CARKD"/>
</dbReference>
<dbReference type="EMBL" id="JABDTM020023678">
    <property type="protein sequence ID" value="KAH0814998.1"/>
    <property type="molecule type" value="Genomic_DNA"/>
</dbReference>
<feature type="binding site" evidence="26">
    <location>
        <begin position="750"/>
        <end position="756"/>
    </location>
    <ligand>
        <name>(6S)-NADPHX</name>
        <dbReference type="ChEBI" id="CHEBI:64076"/>
    </ligand>
</feature>
<evidence type="ECO:0000256" key="9">
    <source>
        <dbReference type="ARBA" id="ARBA00022723"/>
    </source>
</evidence>
<dbReference type="InterPro" id="IPR001173">
    <property type="entry name" value="Glyco_trans_2-like"/>
</dbReference>
<feature type="compositionally biased region" description="Basic and acidic residues" evidence="27">
    <location>
        <begin position="1285"/>
        <end position="1306"/>
    </location>
</feature>
<feature type="binding site" evidence="26">
    <location>
        <begin position="804"/>
        <end position="813"/>
    </location>
    <ligand>
        <name>ATP</name>
        <dbReference type="ChEBI" id="CHEBI:30616"/>
    </ligand>
</feature>
<dbReference type="SUPFAM" id="SSF53448">
    <property type="entry name" value="Nucleotide-diphospho-sugar transferases"/>
    <property type="match status" value="1"/>
</dbReference>
<dbReference type="GO" id="GO:0005524">
    <property type="term" value="F:ATP binding"/>
    <property type="evidence" value="ECO:0007669"/>
    <property type="project" value="UniProtKB-KW"/>
</dbReference>
<dbReference type="Proteomes" id="UP000719412">
    <property type="component" value="Unassembled WGS sequence"/>
</dbReference>
<comment type="similarity">
    <text evidence="4">Belongs to the glycosyltransferase 2 family. GalNAc-T subfamily.</text>
</comment>
<dbReference type="FunFam" id="2.80.10.50:FF:000011">
    <property type="entry name" value="Polypeptide N-acetylgalactosaminyltransferase"/>
    <property type="match status" value="1"/>
</dbReference>
<evidence type="ECO:0000256" key="20">
    <source>
        <dbReference type="ARBA" id="ARBA00023180"/>
    </source>
</evidence>
<dbReference type="NCBIfam" id="TIGR00196">
    <property type="entry name" value="yjeF_cterm"/>
    <property type="match status" value="1"/>
</dbReference>
<dbReference type="InterPro" id="IPR029044">
    <property type="entry name" value="Nucleotide-diphossugar_trans"/>
</dbReference>
<dbReference type="GO" id="GO:0006493">
    <property type="term" value="P:protein O-linked glycosylation"/>
    <property type="evidence" value="ECO:0007669"/>
    <property type="project" value="TreeGrafter"/>
</dbReference>
<feature type="domain" description="YjeF C-terminal" evidence="28">
    <location>
        <begin position="596"/>
        <end position="850"/>
    </location>
</feature>
<dbReference type="GO" id="GO:0000139">
    <property type="term" value="C:Golgi membrane"/>
    <property type="evidence" value="ECO:0007669"/>
    <property type="project" value="UniProtKB-SubCell"/>
</dbReference>
<dbReference type="Pfam" id="PF16009">
    <property type="entry name" value="DUF4779"/>
    <property type="match status" value="1"/>
</dbReference>
<dbReference type="GO" id="GO:0046872">
    <property type="term" value="F:metal ion binding"/>
    <property type="evidence" value="ECO:0007669"/>
    <property type="project" value="UniProtKB-KW"/>
</dbReference>
<evidence type="ECO:0000256" key="8">
    <source>
        <dbReference type="ARBA" id="ARBA00022692"/>
    </source>
</evidence>
<dbReference type="PROSITE" id="PS50231">
    <property type="entry name" value="RICIN_B_LECTIN"/>
    <property type="match status" value="1"/>
</dbReference>
<keyword evidence="6" id="KW-0328">Glycosyltransferase</keyword>
<keyword evidence="13" id="KW-0521">NADP</keyword>
<sequence length="1416" mass="157828">MKRNLKTVFKFLLLSAVTVVFTVLLFRIFSIRSTFEKEVGLPVDAPQVRVIRNEKIDWHDYEAVRRDALRRGTGEQGKPAYLTAADSDNYEKLYKVNGFNAALSDKIAVDRAVPDIRHKGCKTKKYLKDLPSVSVIVPFHNEHWTTLLRTAHSVVNRSPAHLLKEIILVDDFSSKEFSKKPLDDYLAANLTKVRTIHLPERSGLIRARLAGAKEATADVLLFLDSHTEANVNWLPPLLEPIAQDYRTCVCPFIDVVQYETFEYRAQDEGARGAFDWEFFYKRLPLLPEDLEHPTEPFKSPVMAGGLFAISSKFFWELGGYDEGLDIWGGEQYELSFKIWQCGGQMVDAPCSRVGHIYRKYAPFPNPGKGDFVGRNYRRVAEVWMDEYAEYLYKRRPHYRAIDPGDLTKQKALRDNLHCKPFKWFMEKVAFDLPLKYPPVEPGDFGVGEIRNLAAPELCVDSGHKDRDQVIGIAECVKGTDKKGEQNFTLTWHKDIRVKGKTLCLDVSDPNDKADIILYPCHGSQGNQYWRYDVEKQWFLHGGNPRCLDCDPGQKRLYVTKCDEQSKTQKWRFENVNLTMIANWENVGVLNTMEKSINDSVRQLAPPLTNDKHKGQAGRIGVFGGSLEYTGAPYFAAIASLKVGADLSHVFCAKEAAPVIKSYSPELIVHPLLDAVGAAGKIEPWLERLHVVLIGPGLGREAATFKVVDEVVELCRARKKPLVIDADGLYYVSIKPDVLRDYPSPVILTPNIMEFARLIGSNGEGNKKEQSRNFLEQADNITILCKGREDEIFNKDAHVKVTGGGSGRRCGGQGDLLSGAAATFLTWALQQDELSSCQCDNRPVIASYAACKLARACNEKAFANSAPGRFPGGLRVDSKWLPGRLRVLSGSAPGAFRVGSGCFPGELRVLSGSAPGSFREAQGRAWIDYDIDCLNLNRKRYISLTVVMSHSKSGVFRNCSSLMTRKITMKIAHTAPVACRGDRLRRRRRVNHIPKNWTTKFFRQFAGLEYKKPPRRRSSISSAPFGEMKCLLLLAALLHGATSAESVYMKRSEIEDQESSASGYAYQLHSGGPLSYAAPLGGFNRFAYPPLALGGYTQELPLQLPLEEYKPQAALGVYPLNSYGLQPHPYALNAVPLQTPTLRYDNDPGAAPVPVPVAISDSSNFAKGGGSTYSDANQQSHGEKGATGYKTVQEYDKGAQAKHDNQGEKEYHSQEGGHKAAHHDEAGHYGQKEEAAKGSQGSHFHQSKSHKKGSKTTGFHRVHHKDEYKKDHSFYDESDSSGHFNKHGDYDSHRASEKGGFEKGGHEDKAYQAGEKGAKGFLDNGKYLDQNSGFKGEEGKQSHYNNFQEYAKKGDQQQGKEHGFVKKEVLQAQQPADSLLCNLNNGNARSAFPSVNGVPTNTGARPWCIYSRQVESI</sequence>
<keyword evidence="5 26" id="KW-0597">Phosphoprotein</keyword>
<dbReference type="InterPro" id="IPR017953">
    <property type="entry name" value="Carbohydrate_kinase_pred_CS"/>
</dbReference>
<feature type="compositionally biased region" description="Basic and acidic residues" evidence="27">
    <location>
        <begin position="1263"/>
        <end position="1274"/>
    </location>
</feature>
<dbReference type="SUPFAM" id="SSF53613">
    <property type="entry name" value="Ribokinase-like"/>
    <property type="match status" value="1"/>
</dbReference>
<dbReference type="InterPro" id="IPR035992">
    <property type="entry name" value="Ricin_B-like_lectins"/>
</dbReference>
<evidence type="ECO:0000256" key="17">
    <source>
        <dbReference type="ARBA" id="ARBA00023034"/>
    </source>
</evidence>
<comment type="caution">
    <text evidence="29">The sequence shown here is derived from an EMBL/GenBank/DDBJ whole genome shotgun (WGS) entry which is preliminary data.</text>
</comment>
<comment type="cofactor">
    <cofactor evidence="1">
        <name>Mn(2+)</name>
        <dbReference type="ChEBI" id="CHEBI:29035"/>
    </cofactor>
</comment>
<keyword evidence="21" id="KW-0464">Manganese</keyword>
<comment type="cofactor">
    <cofactor evidence="26">
        <name>Mg(2+)</name>
        <dbReference type="ChEBI" id="CHEBI:18420"/>
    </cofactor>
</comment>
<keyword evidence="22 26" id="KW-0456">Lyase</keyword>
<dbReference type="Gene3D" id="3.40.1190.20">
    <property type="match status" value="1"/>
</dbReference>
<evidence type="ECO:0000256" key="6">
    <source>
        <dbReference type="ARBA" id="ARBA00022676"/>
    </source>
</evidence>
<dbReference type="Pfam" id="PF00535">
    <property type="entry name" value="Glycos_transf_2"/>
    <property type="match status" value="1"/>
</dbReference>
<dbReference type="InterPro" id="IPR031959">
    <property type="entry name" value="DUF4779"/>
</dbReference>
<feature type="binding site" evidence="26">
    <location>
        <position position="696"/>
    </location>
    <ligand>
        <name>(6S)-NADPHX</name>
        <dbReference type="ChEBI" id="CHEBI:64076"/>
    </ligand>
</feature>
<accession>A0A8J6HJZ9</accession>
<evidence type="ECO:0000256" key="16">
    <source>
        <dbReference type="ARBA" id="ARBA00023027"/>
    </source>
</evidence>
<feature type="binding site" evidence="26">
    <location>
        <position position="814"/>
    </location>
    <ligand>
        <name>(6S)-NADPHX</name>
        <dbReference type="ChEBI" id="CHEBI:64076"/>
    </ligand>
</feature>
<comment type="catalytic activity">
    <reaction evidence="24">
        <text>L-threonyl-[protein] + UDP-N-acetyl-alpha-D-galactosamine = a 3-O-[N-acetyl-alpha-D-galactosaminyl]-L-threonyl-[protein] + UDP + H(+)</text>
        <dbReference type="Rhea" id="RHEA:52424"/>
        <dbReference type="Rhea" id="RHEA-COMP:11060"/>
        <dbReference type="Rhea" id="RHEA-COMP:11689"/>
        <dbReference type="ChEBI" id="CHEBI:15378"/>
        <dbReference type="ChEBI" id="CHEBI:30013"/>
        <dbReference type="ChEBI" id="CHEBI:58223"/>
        <dbReference type="ChEBI" id="CHEBI:67138"/>
        <dbReference type="ChEBI" id="CHEBI:87075"/>
        <dbReference type="EC" id="2.4.1.41"/>
    </reaction>
</comment>
<dbReference type="HAMAP" id="MF_01965">
    <property type="entry name" value="NADHX_dehydratase"/>
    <property type="match status" value="1"/>
</dbReference>
<keyword evidence="20" id="KW-0325">Glycoprotein</keyword>
<evidence type="ECO:0000256" key="23">
    <source>
        <dbReference type="ARBA" id="ARBA00047472"/>
    </source>
</evidence>
<dbReference type="Gene3D" id="2.80.10.50">
    <property type="match status" value="1"/>
</dbReference>
<evidence type="ECO:0000256" key="21">
    <source>
        <dbReference type="ARBA" id="ARBA00023211"/>
    </source>
</evidence>
<comment type="similarity">
    <text evidence="26">Belongs to the NnrD/CARKD family.</text>
</comment>
<name>A0A8J6HJZ9_TENMO</name>
<dbReference type="GO" id="GO:0004653">
    <property type="term" value="F:polypeptide N-acetylgalactosaminyltransferase activity"/>
    <property type="evidence" value="ECO:0007669"/>
    <property type="project" value="UniProtKB-EC"/>
</dbReference>
<keyword evidence="8" id="KW-0812">Transmembrane</keyword>
<comment type="catalytic activity">
    <reaction evidence="26">
        <text>(6S)-NADHX + ATP = ADP + phosphate + NADH + H(+)</text>
        <dbReference type="Rhea" id="RHEA:19017"/>
        <dbReference type="ChEBI" id="CHEBI:15378"/>
        <dbReference type="ChEBI" id="CHEBI:30616"/>
        <dbReference type="ChEBI" id="CHEBI:43474"/>
        <dbReference type="ChEBI" id="CHEBI:57945"/>
        <dbReference type="ChEBI" id="CHEBI:64074"/>
        <dbReference type="ChEBI" id="CHEBI:456216"/>
        <dbReference type="EC" id="4.2.1.93"/>
    </reaction>
</comment>
<evidence type="ECO:0000256" key="13">
    <source>
        <dbReference type="ARBA" id="ARBA00022857"/>
    </source>
</evidence>
<feature type="region of interest" description="Disordered" evidence="27">
    <location>
        <begin position="1198"/>
        <end position="1306"/>
    </location>
</feature>
<feature type="compositionally biased region" description="Basic and acidic residues" evidence="27">
    <location>
        <begin position="1198"/>
        <end position="1235"/>
    </location>
</feature>
<evidence type="ECO:0000256" key="7">
    <source>
        <dbReference type="ARBA" id="ARBA00022679"/>
    </source>
</evidence>
<dbReference type="InterPro" id="IPR000772">
    <property type="entry name" value="Ricin_B_lectin"/>
</dbReference>
<reference evidence="29" key="1">
    <citation type="journal article" date="2020" name="J Insects Food Feed">
        <title>The yellow mealworm (Tenebrio molitor) genome: a resource for the emerging insects as food and feed industry.</title>
        <authorList>
            <person name="Eriksson T."/>
            <person name="Andere A."/>
            <person name="Kelstrup H."/>
            <person name="Emery V."/>
            <person name="Picard C."/>
        </authorList>
    </citation>
    <scope>NUCLEOTIDE SEQUENCE</scope>
    <source>
        <strain evidence="29">Stoneville</strain>
        <tissue evidence="29">Whole head</tissue>
    </source>
</reference>
<evidence type="ECO:0000256" key="5">
    <source>
        <dbReference type="ARBA" id="ARBA00022553"/>
    </source>
</evidence>
<evidence type="ECO:0000256" key="22">
    <source>
        <dbReference type="ARBA" id="ARBA00023239"/>
    </source>
</evidence>
<dbReference type="Gene3D" id="3.90.550.10">
    <property type="entry name" value="Spore Coat Polysaccharide Biosynthesis Protein SpsA, Chain A"/>
    <property type="match status" value="1"/>
</dbReference>
<evidence type="ECO:0000256" key="3">
    <source>
        <dbReference type="ARBA" id="ARBA00004922"/>
    </source>
</evidence>
<dbReference type="CDD" id="cd02510">
    <property type="entry name" value="pp-GalNAc-T"/>
    <property type="match status" value="1"/>
</dbReference>
<keyword evidence="30" id="KW-1185">Reference proteome</keyword>
<dbReference type="CDD" id="cd01171">
    <property type="entry name" value="YXKO-related"/>
    <property type="match status" value="1"/>
</dbReference>
<dbReference type="EC" id="4.2.1.93" evidence="26"/>
<keyword evidence="12 26" id="KW-0067">ATP-binding</keyword>
<evidence type="ECO:0000256" key="27">
    <source>
        <dbReference type="SAM" id="MobiDB-lite"/>
    </source>
</evidence>
<evidence type="ECO:0000256" key="19">
    <source>
        <dbReference type="ARBA" id="ARBA00023157"/>
    </source>
</evidence>
<evidence type="ECO:0000256" key="10">
    <source>
        <dbReference type="ARBA" id="ARBA00022734"/>
    </source>
</evidence>
<dbReference type="Pfam" id="PF01256">
    <property type="entry name" value="Carb_kinase"/>
    <property type="match status" value="1"/>
</dbReference>
<dbReference type="PANTHER" id="PTHR11675">
    <property type="entry name" value="N-ACETYLGALACTOSAMINYLTRANSFERASE"/>
    <property type="match status" value="1"/>
</dbReference>
<evidence type="ECO:0000256" key="2">
    <source>
        <dbReference type="ARBA" id="ARBA00004323"/>
    </source>
</evidence>
<dbReference type="FunFam" id="3.40.1190.20:FF:000023">
    <property type="entry name" value="ATP-dependent (S)-NAD(P)H-hydrate dehydratase"/>
    <property type="match status" value="1"/>
</dbReference>
<keyword evidence="14" id="KW-0735">Signal-anchor</keyword>
<proteinExistence type="inferred from homology"/>
<evidence type="ECO:0000256" key="24">
    <source>
        <dbReference type="ARBA" id="ARBA00050905"/>
    </source>
</evidence>
<evidence type="ECO:0000256" key="25">
    <source>
        <dbReference type="ARBA" id="ARBA00052209"/>
    </source>
</evidence>
<comment type="function">
    <text evidence="26">Catalyzes the dehydration of the S-form of NAD(P)HX at the expense of ATP, which is converted to ADP. Together with NAD(P)HX epimerase, which catalyzes the epimerization of the S- and R-forms, the enzyme allows the repair of both epimers of NAD(P)HX, a damaged form of NAD(P)H that is a result of enzymatic or heat-dependent hydration.</text>
</comment>
<evidence type="ECO:0000256" key="4">
    <source>
        <dbReference type="ARBA" id="ARBA00005680"/>
    </source>
</evidence>
<keyword evidence="10" id="KW-0430">Lectin</keyword>
<keyword evidence="19" id="KW-1015">Disulfide bond</keyword>
<evidence type="ECO:0000313" key="30">
    <source>
        <dbReference type="Proteomes" id="UP000719412"/>
    </source>
</evidence>
<dbReference type="PANTHER" id="PTHR11675:SF134">
    <property type="entry name" value="N-ACETYLGALACTOSAMINYLTRANSFERASE 4-RELATED"/>
    <property type="match status" value="1"/>
</dbReference>
<comment type="subcellular location">
    <subcellularLocation>
        <location evidence="2">Golgi apparatus membrane</location>
        <topology evidence="2">Single-pass type II membrane protein</topology>
    </subcellularLocation>
</comment>
<dbReference type="InterPro" id="IPR045885">
    <property type="entry name" value="GalNAc-T"/>
</dbReference>
<dbReference type="GO" id="GO:0030246">
    <property type="term" value="F:carbohydrate binding"/>
    <property type="evidence" value="ECO:0007669"/>
    <property type="project" value="UniProtKB-KW"/>
</dbReference>
<keyword evidence="17" id="KW-0333">Golgi apparatus</keyword>
<dbReference type="GO" id="GO:0047453">
    <property type="term" value="F:ATP-dependent NAD(P)H-hydrate dehydratase activity"/>
    <property type="evidence" value="ECO:0007669"/>
    <property type="project" value="UniProtKB-UniRule"/>
</dbReference>
<keyword evidence="16 26" id="KW-0520">NAD</keyword>
<dbReference type="CDD" id="cd23439">
    <property type="entry name" value="beta-trefoil_Ricin_GALNT10-like"/>
    <property type="match status" value="1"/>
</dbReference>
<evidence type="ECO:0000256" key="15">
    <source>
        <dbReference type="ARBA" id="ARBA00022989"/>
    </source>
</evidence>
<dbReference type="InterPro" id="IPR029056">
    <property type="entry name" value="Ribokinase-like"/>
</dbReference>
<organism evidence="29 30">
    <name type="scientific">Tenebrio molitor</name>
    <name type="common">Yellow mealworm beetle</name>
    <dbReference type="NCBI Taxonomy" id="7067"/>
    <lineage>
        <taxon>Eukaryota</taxon>
        <taxon>Metazoa</taxon>
        <taxon>Ecdysozoa</taxon>
        <taxon>Arthropoda</taxon>
        <taxon>Hexapoda</taxon>
        <taxon>Insecta</taxon>
        <taxon>Pterygota</taxon>
        <taxon>Neoptera</taxon>
        <taxon>Endopterygota</taxon>
        <taxon>Coleoptera</taxon>
        <taxon>Polyphaga</taxon>
        <taxon>Cucujiformia</taxon>
        <taxon>Tenebrionidae</taxon>
        <taxon>Tenebrio</taxon>
    </lineage>
</organism>
<comment type="pathway">
    <text evidence="3">Protein modification; protein glycosylation.</text>
</comment>
<gene>
    <name evidence="29" type="ORF">GEV33_007793</name>
</gene>
<keyword evidence="9" id="KW-0479">Metal-binding</keyword>
<evidence type="ECO:0000313" key="29">
    <source>
        <dbReference type="EMBL" id="KAH0814998.1"/>
    </source>
</evidence>
<evidence type="ECO:0000256" key="12">
    <source>
        <dbReference type="ARBA" id="ARBA00022840"/>
    </source>
</evidence>